<dbReference type="Proteomes" id="UP000265419">
    <property type="component" value="Unassembled WGS sequence"/>
</dbReference>
<evidence type="ECO:0000313" key="2">
    <source>
        <dbReference type="EMBL" id="RII41147.1"/>
    </source>
</evidence>
<evidence type="ECO:0000256" key="1">
    <source>
        <dbReference type="SAM" id="Phobius"/>
    </source>
</evidence>
<gene>
    <name evidence="2" type="ORF">DWB68_14110</name>
</gene>
<sequence>MSTIALALTAGMALVLVLALTYDLSKPQQLVGVILLALMTAFFGWISLALWAGIRRATLRVDAGGLTLPRVTKAEQARPAGRIPWTELGQCFVFVAEDQKTATTPGSVVGLLVRGETRHGLVLTDRAQGVLSAFIAPAWGPDVVLGLAARVFAQTGRQLTIIHTERLPLPGELGPTLSPAEARAWQLS</sequence>
<dbReference type="AlphaFoldDB" id="A0A399J9F2"/>
<evidence type="ECO:0000313" key="3">
    <source>
        <dbReference type="Proteomes" id="UP000265419"/>
    </source>
</evidence>
<keyword evidence="3" id="KW-1185">Reference proteome</keyword>
<reference evidence="2 3" key="1">
    <citation type="submission" date="2018-07" db="EMBL/GenBank/DDBJ databases">
        <title>Arthrobacter sp. nov., isolated from raw cow's milk with high bacterial count.</title>
        <authorList>
            <person name="Hahne J."/>
            <person name="Isele D."/>
            <person name="Lipski A."/>
        </authorList>
    </citation>
    <scope>NUCLEOTIDE SEQUENCE [LARGE SCALE GENOMIC DNA]</scope>
    <source>
        <strain evidence="2 3">JZ R-35</strain>
    </source>
</reference>
<dbReference type="RefSeq" id="WP_119425759.1">
    <property type="nucleotide sequence ID" value="NZ_QQXK01000035.1"/>
</dbReference>
<feature type="transmembrane region" description="Helical" evidence="1">
    <location>
        <begin position="29"/>
        <end position="51"/>
    </location>
</feature>
<keyword evidence="1" id="KW-0472">Membrane</keyword>
<keyword evidence="1" id="KW-0812">Transmembrane</keyword>
<protein>
    <submittedName>
        <fullName evidence="2">Uncharacterized protein</fullName>
    </submittedName>
</protein>
<comment type="caution">
    <text evidence="2">The sequence shown here is derived from an EMBL/GenBank/DDBJ whole genome shotgun (WGS) entry which is preliminary data.</text>
</comment>
<proteinExistence type="predicted"/>
<keyword evidence="1" id="KW-1133">Transmembrane helix</keyword>
<name>A0A399J9F2_9MICC</name>
<dbReference type="EMBL" id="QQXK01000035">
    <property type="protein sequence ID" value="RII41147.1"/>
    <property type="molecule type" value="Genomic_DNA"/>
</dbReference>
<organism evidence="2 3">
    <name type="scientific">Galactobacter valiniphilus</name>
    <dbReference type="NCBI Taxonomy" id="2676122"/>
    <lineage>
        <taxon>Bacteria</taxon>
        <taxon>Bacillati</taxon>
        <taxon>Actinomycetota</taxon>
        <taxon>Actinomycetes</taxon>
        <taxon>Micrococcales</taxon>
        <taxon>Micrococcaceae</taxon>
        <taxon>Galactobacter</taxon>
    </lineage>
</organism>
<accession>A0A399J9F2</accession>